<dbReference type="OrthoDB" id="1919336at2759"/>
<accession>A0A6S7GWY0</accession>
<evidence type="ECO:0000313" key="3">
    <source>
        <dbReference type="Proteomes" id="UP001152795"/>
    </source>
</evidence>
<reference evidence="2" key="1">
    <citation type="submission" date="2020-04" db="EMBL/GenBank/DDBJ databases">
        <authorList>
            <person name="Alioto T."/>
            <person name="Alioto T."/>
            <person name="Gomez Garrido J."/>
        </authorList>
    </citation>
    <scope>NUCLEOTIDE SEQUENCE</scope>
    <source>
        <strain evidence="2">A484AB</strain>
    </source>
</reference>
<gene>
    <name evidence="2" type="ORF">PACLA_8A086869</name>
</gene>
<organism evidence="2 3">
    <name type="scientific">Paramuricea clavata</name>
    <name type="common">Red gorgonian</name>
    <name type="synonym">Violescent sea-whip</name>
    <dbReference type="NCBI Taxonomy" id="317549"/>
    <lineage>
        <taxon>Eukaryota</taxon>
        <taxon>Metazoa</taxon>
        <taxon>Cnidaria</taxon>
        <taxon>Anthozoa</taxon>
        <taxon>Octocorallia</taxon>
        <taxon>Malacalcyonacea</taxon>
        <taxon>Plexauridae</taxon>
        <taxon>Paramuricea</taxon>
    </lineage>
</organism>
<dbReference type="Pfam" id="PF00536">
    <property type="entry name" value="SAM_1"/>
    <property type="match status" value="1"/>
</dbReference>
<dbReference type="Gene3D" id="1.10.150.50">
    <property type="entry name" value="Transcription Factor, Ets-1"/>
    <property type="match status" value="1"/>
</dbReference>
<name>A0A6S7GWY0_PARCT</name>
<proteinExistence type="predicted"/>
<dbReference type="SUPFAM" id="SSF47769">
    <property type="entry name" value="SAM/Pointed domain"/>
    <property type="match status" value="1"/>
</dbReference>
<dbReference type="EMBL" id="CACRXK020003206">
    <property type="protein sequence ID" value="CAB3997854.1"/>
    <property type="molecule type" value="Genomic_DNA"/>
</dbReference>
<comment type="caution">
    <text evidence="2">The sequence shown here is derived from an EMBL/GenBank/DDBJ whole genome shotgun (WGS) entry which is preliminary data.</text>
</comment>
<protein>
    <submittedName>
        <fullName evidence="2">---NA</fullName>
    </submittedName>
</protein>
<evidence type="ECO:0000313" key="2">
    <source>
        <dbReference type="EMBL" id="CAB3997854.1"/>
    </source>
</evidence>
<dbReference type="Proteomes" id="UP001152795">
    <property type="component" value="Unassembled WGS sequence"/>
</dbReference>
<keyword evidence="3" id="KW-1185">Reference proteome</keyword>
<dbReference type="InterPro" id="IPR001660">
    <property type="entry name" value="SAM"/>
</dbReference>
<dbReference type="AlphaFoldDB" id="A0A6S7GWY0"/>
<evidence type="ECO:0000259" key="1">
    <source>
        <dbReference type="Pfam" id="PF00536"/>
    </source>
</evidence>
<sequence length="142" mass="16348">MADKIQTFLEKNNLSQYVNKFMELGYDDLKQLLDMQPEEIMDVLKEVVLYDKSVISVSENDFYLHSAIEILSSKTKHGVQDKNMASQPTTPMSSVSHKYVTTCKYIYFNIFCLADIKNKENFGKTEGQQQPKICGFLILESQ</sequence>
<feature type="domain" description="SAM" evidence="1">
    <location>
        <begin position="5"/>
        <end position="44"/>
    </location>
</feature>
<dbReference type="InterPro" id="IPR013761">
    <property type="entry name" value="SAM/pointed_sf"/>
</dbReference>